<dbReference type="InterPro" id="IPR003856">
    <property type="entry name" value="LPS_length_determ_N"/>
</dbReference>
<dbReference type="PANTHER" id="PTHR32309:SF13">
    <property type="entry name" value="FERRIC ENTEROBACTIN TRANSPORT PROTEIN FEPE"/>
    <property type="match status" value="1"/>
</dbReference>
<protein>
    <recommendedName>
        <fullName evidence="8">Polysaccharide chain length determinant N-terminal domain-containing protein</fullName>
    </recommendedName>
</protein>
<comment type="caution">
    <text evidence="9">The sequence shown here is derived from an EMBL/GenBank/DDBJ whole genome shotgun (WGS) entry which is preliminary data.</text>
</comment>
<evidence type="ECO:0000259" key="8">
    <source>
        <dbReference type="Pfam" id="PF02706"/>
    </source>
</evidence>
<name>A0ABR7MZ53_9FIRM</name>
<evidence type="ECO:0000313" key="9">
    <source>
        <dbReference type="EMBL" id="MBC8561651.1"/>
    </source>
</evidence>
<dbReference type="InterPro" id="IPR050445">
    <property type="entry name" value="Bact_polysacc_biosynth/exp"/>
</dbReference>
<evidence type="ECO:0000256" key="6">
    <source>
        <dbReference type="ARBA" id="ARBA00023136"/>
    </source>
</evidence>
<accession>A0ABR7MZ53</accession>
<evidence type="ECO:0000256" key="4">
    <source>
        <dbReference type="ARBA" id="ARBA00022692"/>
    </source>
</evidence>
<comment type="similarity">
    <text evidence="2">Belongs to the CpsC/CapA family.</text>
</comment>
<keyword evidence="6 7" id="KW-0472">Membrane</keyword>
<keyword evidence="3" id="KW-1003">Cell membrane</keyword>
<feature type="domain" description="Polysaccharide chain length determinant N-terminal" evidence="8">
    <location>
        <begin position="10"/>
        <end position="98"/>
    </location>
</feature>
<dbReference type="PANTHER" id="PTHR32309">
    <property type="entry name" value="TYROSINE-PROTEIN KINASE"/>
    <property type="match status" value="1"/>
</dbReference>
<gene>
    <name evidence="9" type="ORF">H8704_03235</name>
</gene>
<organism evidence="9 10">
    <name type="scientific">Jutongia huaianensis</name>
    <dbReference type="NCBI Taxonomy" id="2763668"/>
    <lineage>
        <taxon>Bacteria</taxon>
        <taxon>Bacillati</taxon>
        <taxon>Bacillota</taxon>
        <taxon>Clostridia</taxon>
        <taxon>Lachnospirales</taxon>
        <taxon>Lachnospiraceae</taxon>
        <taxon>Jutongia</taxon>
    </lineage>
</organism>
<comment type="subcellular location">
    <subcellularLocation>
        <location evidence="1">Cell membrane</location>
        <topology evidence="1">Multi-pass membrane protein</topology>
    </subcellularLocation>
</comment>
<reference evidence="9 10" key="1">
    <citation type="submission" date="2020-08" db="EMBL/GenBank/DDBJ databases">
        <title>Genome public.</title>
        <authorList>
            <person name="Liu C."/>
            <person name="Sun Q."/>
        </authorList>
    </citation>
    <scope>NUCLEOTIDE SEQUENCE [LARGE SCALE GENOMIC DNA]</scope>
    <source>
        <strain evidence="9 10">NSJ-37</strain>
    </source>
</reference>
<feature type="transmembrane region" description="Helical" evidence="7">
    <location>
        <begin position="179"/>
        <end position="200"/>
    </location>
</feature>
<evidence type="ECO:0000256" key="3">
    <source>
        <dbReference type="ARBA" id="ARBA00022475"/>
    </source>
</evidence>
<evidence type="ECO:0000313" key="10">
    <source>
        <dbReference type="Proteomes" id="UP000606193"/>
    </source>
</evidence>
<dbReference type="Pfam" id="PF02706">
    <property type="entry name" value="Wzz"/>
    <property type="match status" value="1"/>
</dbReference>
<keyword evidence="10" id="KW-1185">Reference proteome</keyword>
<evidence type="ECO:0000256" key="2">
    <source>
        <dbReference type="ARBA" id="ARBA00006683"/>
    </source>
</evidence>
<keyword evidence="4 7" id="KW-0812">Transmembrane</keyword>
<evidence type="ECO:0000256" key="5">
    <source>
        <dbReference type="ARBA" id="ARBA00022989"/>
    </source>
</evidence>
<feature type="transmembrane region" description="Helical" evidence="7">
    <location>
        <begin position="24"/>
        <end position="46"/>
    </location>
</feature>
<keyword evidence="5 7" id="KW-1133">Transmembrane helix</keyword>
<evidence type="ECO:0000256" key="1">
    <source>
        <dbReference type="ARBA" id="ARBA00004651"/>
    </source>
</evidence>
<dbReference type="Proteomes" id="UP000606193">
    <property type="component" value="Unassembled WGS sequence"/>
</dbReference>
<dbReference type="EMBL" id="JACRSX010000002">
    <property type="protein sequence ID" value="MBC8561651.1"/>
    <property type="molecule type" value="Genomic_DNA"/>
</dbReference>
<evidence type="ECO:0000256" key="7">
    <source>
        <dbReference type="SAM" id="Phobius"/>
    </source>
</evidence>
<proteinExistence type="inferred from homology"/>
<dbReference type="RefSeq" id="WP_249297317.1">
    <property type="nucleotide sequence ID" value="NZ_JACRSX010000002.1"/>
</dbReference>
<sequence length="261" mass="28750">MEKQQDEEIEIDLLELFGVVRARWFSILMTGIILAAVAGIGTLFLVTPKYQSTSKLYIVGQTSALTSLSDLQAGSQLTQDYMILVQSRPVLETVIDNLRLDMEYESLKEMVALNNQSDTRILDITVTADDPYMAKEIVDEVSQVSVSRIASIMNVDEPTTVEYGHLENSPSSPNAKKNIAIGGLLGLVASAAVIIILYLLNDTICSEDDVQKYLGLNTLGLIPIEEGAMEQMMKDKRKRKGHSGGLWNRLLLGNRSRKGNG</sequence>